<evidence type="ECO:0000313" key="3">
    <source>
        <dbReference type="EMBL" id="MXR53053.1"/>
    </source>
</evidence>
<dbReference type="RefSeq" id="WP_159765327.1">
    <property type="nucleotide sequence ID" value="NZ_WUUT01000008.1"/>
</dbReference>
<keyword evidence="4" id="KW-1185">Reference proteome</keyword>
<evidence type="ECO:0000259" key="2">
    <source>
        <dbReference type="Pfam" id="PF23438"/>
    </source>
</evidence>
<organism evidence="3 4">
    <name type="scientific">Halovenus carboxidivorans</name>
    <dbReference type="NCBI Taxonomy" id="2692199"/>
    <lineage>
        <taxon>Archaea</taxon>
        <taxon>Methanobacteriati</taxon>
        <taxon>Methanobacteriota</taxon>
        <taxon>Stenosarchaea group</taxon>
        <taxon>Halobacteria</taxon>
        <taxon>Halobacteriales</taxon>
        <taxon>Haloarculaceae</taxon>
        <taxon>Halovenus</taxon>
    </lineage>
</organism>
<evidence type="ECO:0000256" key="1">
    <source>
        <dbReference type="SAM" id="MobiDB-lite"/>
    </source>
</evidence>
<protein>
    <recommendedName>
        <fullName evidence="2">DUF7123 domain-containing protein</fullName>
    </recommendedName>
</protein>
<dbReference type="Proteomes" id="UP000466535">
    <property type="component" value="Unassembled WGS sequence"/>
</dbReference>
<feature type="compositionally biased region" description="Basic and acidic residues" evidence="1">
    <location>
        <begin position="7"/>
        <end position="24"/>
    </location>
</feature>
<proteinExistence type="predicted"/>
<dbReference type="Pfam" id="PF23438">
    <property type="entry name" value="DUF7123"/>
    <property type="match status" value="1"/>
</dbReference>
<feature type="region of interest" description="Disordered" evidence="1">
    <location>
        <begin position="1"/>
        <end position="25"/>
    </location>
</feature>
<comment type="caution">
    <text evidence="3">The sequence shown here is derived from an EMBL/GenBank/DDBJ whole genome shotgun (WGS) entry which is preliminary data.</text>
</comment>
<evidence type="ECO:0000313" key="4">
    <source>
        <dbReference type="Proteomes" id="UP000466535"/>
    </source>
</evidence>
<accession>A0A6B0TBN8</accession>
<reference evidence="3 4" key="1">
    <citation type="submission" date="2019-12" db="EMBL/GenBank/DDBJ databases">
        <title>Isolation and characterization of three novel carbon monoxide-oxidizing members of Halobacteria from salione crusts and soils.</title>
        <authorList>
            <person name="Myers M.R."/>
            <person name="King G.M."/>
        </authorList>
    </citation>
    <scope>NUCLEOTIDE SEQUENCE [LARGE SCALE GENOMIC DNA]</scope>
    <source>
        <strain evidence="3 4">WSH3</strain>
    </source>
</reference>
<name>A0A6B0TBN8_9EURY</name>
<dbReference type="AlphaFoldDB" id="A0A6B0TBN8"/>
<sequence>MCAQRSPNDDSERDRSDAHSDLPPKARRLLAYLDAELDGESYLKSRDIAGDLELSAKEIGAMMARLQDEPVGPTIEKWGYTNGTTWRVTTD</sequence>
<gene>
    <name evidence="3" type="ORF">GRX03_15755</name>
</gene>
<feature type="domain" description="DUF7123" evidence="2">
    <location>
        <begin position="18"/>
        <end position="89"/>
    </location>
</feature>
<dbReference type="InterPro" id="IPR055547">
    <property type="entry name" value="DUF7123"/>
</dbReference>
<dbReference type="EMBL" id="WUUT01000008">
    <property type="protein sequence ID" value="MXR53053.1"/>
    <property type="molecule type" value="Genomic_DNA"/>
</dbReference>